<proteinExistence type="predicted"/>
<dbReference type="EMBL" id="CP015285">
    <property type="protein sequence ID" value="ANC92020.1"/>
    <property type="molecule type" value="Genomic_DNA"/>
</dbReference>
<organism evidence="1 2">
    <name type="scientific">Azospirillum humicireducens</name>
    <dbReference type="NCBI Taxonomy" id="1226968"/>
    <lineage>
        <taxon>Bacteria</taxon>
        <taxon>Pseudomonadati</taxon>
        <taxon>Pseudomonadota</taxon>
        <taxon>Alphaproteobacteria</taxon>
        <taxon>Rhodospirillales</taxon>
        <taxon>Azospirillaceae</taxon>
        <taxon>Azospirillum</taxon>
    </lineage>
</organism>
<name>A0A160JGG3_9PROT</name>
<keyword evidence="2" id="KW-1185">Reference proteome</keyword>
<evidence type="ECO:0000313" key="2">
    <source>
        <dbReference type="Proteomes" id="UP000077405"/>
    </source>
</evidence>
<dbReference type="KEGG" id="ahu:A6A40_08935"/>
<accession>A0A160JGG3</accession>
<evidence type="ECO:0000313" key="1">
    <source>
        <dbReference type="EMBL" id="ANC92020.1"/>
    </source>
</evidence>
<dbReference type="Proteomes" id="UP000077405">
    <property type="component" value="Chromosome"/>
</dbReference>
<sequence>MTMVYRPLPYGGHEDRRTGRHLLLAVALILAIPTVLGAGCTVDALRSYAVEARLAQAVDAAALAGGRVMFDSQRDGHIRSFFDKAFPRGFLGSDLSPLTIAEDAAAGTLTVSAHATVNAIFLRLFGKKEVMVEAQSIVRRGHHARSKLQ</sequence>
<reference evidence="1 2" key="1">
    <citation type="journal article" date="2013" name="Int. J. Syst. Evol. Microbiol.">
        <title>Azospirillum humicireducens sp. nov., a nitrogen-fixing bacterium isolated from a microbial fuel cell.</title>
        <authorList>
            <person name="Zhou S."/>
            <person name="Han L."/>
            <person name="Wang Y."/>
            <person name="Yang G."/>
            <person name="Zhuang L."/>
            <person name="Hu P."/>
        </authorList>
    </citation>
    <scope>NUCLEOTIDE SEQUENCE [LARGE SCALE GENOMIC DNA]</scope>
    <source>
        <strain evidence="1 2">SgZ-5</strain>
    </source>
</reference>
<gene>
    <name evidence="1" type="ORF">A6A40_08935</name>
</gene>
<dbReference type="OrthoDB" id="7522752at2"/>
<dbReference type="AlphaFoldDB" id="A0A160JGG3"/>
<protein>
    <submittedName>
        <fullName evidence="1">Uncharacterized protein</fullName>
    </submittedName>
</protein>
<dbReference type="STRING" id="1226968.A6A40_08935"/>
<dbReference type="RefSeq" id="WP_063635093.1">
    <property type="nucleotide sequence ID" value="NZ_CP015285.1"/>
</dbReference>